<accession>A0A1H7AZ40</accession>
<dbReference type="Pfam" id="PF13884">
    <property type="entry name" value="Peptidase_S74"/>
    <property type="match status" value="1"/>
</dbReference>
<protein>
    <submittedName>
        <fullName evidence="2">Chaperone of endosialidase</fullName>
    </submittedName>
</protein>
<dbReference type="PROSITE" id="PS51688">
    <property type="entry name" value="ICA"/>
    <property type="match status" value="1"/>
</dbReference>
<dbReference type="AlphaFoldDB" id="A0A1H7AZ40"/>
<name>A0A1H7AZ40_9BACT</name>
<dbReference type="STRING" id="1416801.SAMN05192553_10919"/>
<dbReference type="OrthoDB" id="946948at2"/>
<dbReference type="Proteomes" id="UP000199403">
    <property type="component" value="Unassembled WGS sequence"/>
</dbReference>
<evidence type="ECO:0000313" key="3">
    <source>
        <dbReference type="Proteomes" id="UP000199403"/>
    </source>
</evidence>
<sequence>MALYKKQADKKSGDGLALTEWNDLSSAVAGDAGLTLAINPTDKIGIGTSNPAAKLDIVGDIKANGNVSLEPGNTVSVNYGPWATVNRKFIEFQTNYQGDGNRGQVHVYAPSNYHTNVPAITLAGNYGPGGNVGIGTTSPAEKLDVEGNVKAAKFIGDGSQLTNLSLGETGVNLATAANSKVGIGTASPQEKLDVNGKLRLSASDSSLHFSANKTKQFITFGSWSTHGYGIGVQSHTQYFRSNADFAWFKGGVHTDARLNPGTGGTALMVLTDEKLGIGTDSPIAKLHIISAETDANGQTLTLGPSSGLNSNLRLGYHKDYSWIQSHGAKPLRINPLGNEVQIGAPLRLTGSGNQCRMAVQSDRLVFQLVKSLHGANKGISWDGDTNWDAFSDQRLKTNIVNEKNILPRLMQLDVKNYHWKDEPDRKLKLIGFMAQDVQPLFPALVGEMEDEATKETTLTLKYASFGVLAVGAIKELKQEYDARIAALEAAVAGLTNA</sequence>
<dbReference type="RefSeq" id="WP_092177979.1">
    <property type="nucleotide sequence ID" value="NZ_FNZH01000009.1"/>
</dbReference>
<keyword evidence="3" id="KW-1185">Reference proteome</keyword>
<gene>
    <name evidence="2" type="ORF">SAMN05192553_10919</name>
</gene>
<evidence type="ECO:0000313" key="2">
    <source>
        <dbReference type="EMBL" id="SEJ70528.1"/>
    </source>
</evidence>
<feature type="domain" description="Peptidase S74" evidence="1">
    <location>
        <begin position="391"/>
        <end position="491"/>
    </location>
</feature>
<reference evidence="3" key="1">
    <citation type="submission" date="2016-10" db="EMBL/GenBank/DDBJ databases">
        <authorList>
            <person name="Varghese N."/>
            <person name="Submissions S."/>
        </authorList>
    </citation>
    <scope>NUCLEOTIDE SEQUENCE [LARGE SCALE GENOMIC DNA]</scope>
    <source>
        <strain evidence="3">IBRC-M 10761</strain>
    </source>
</reference>
<evidence type="ECO:0000259" key="1">
    <source>
        <dbReference type="PROSITE" id="PS51688"/>
    </source>
</evidence>
<organism evidence="2 3">
    <name type="scientific">Cyclobacterium xiamenense</name>
    <dbReference type="NCBI Taxonomy" id="1297121"/>
    <lineage>
        <taxon>Bacteria</taxon>
        <taxon>Pseudomonadati</taxon>
        <taxon>Bacteroidota</taxon>
        <taxon>Cytophagia</taxon>
        <taxon>Cytophagales</taxon>
        <taxon>Cyclobacteriaceae</taxon>
        <taxon>Cyclobacterium</taxon>
    </lineage>
</organism>
<dbReference type="InterPro" id="IPR030392">
    <property type="entry name" value="S74_ICA"/>
</dbReference>
<proteinExistence type="predicted"/>
<dbReference type="EMBL" id="FNZH01000009">
    <property type="protein sequence ID" value="SEJ70528.1"/>
    <property type="molecule type" value="Genomic_DNA"/>
</dbReference>